<name>A0A815PUJ1_9BILA</name>
<evidence type="ECO:0000313" key="7">
    <source>
        <dbReference type="EMBL" id="CAF1453275.1"/>
    </source>
</evidence>
<dbReference type="EMBL" id="CAJOAZ010000274">
    <property type="protein sequence ID" value="CAF3599536.1"/>
    <property type="molecule type" value="Genomic_DNA"/>
</dbReference>
<keyword evidence="5" id="KW-0175">Coiled coil</keyword>
<evidence type="ECO:0000256" key="3">
    <source>
        <dbReference type="ARBA" id="ARBA00022833"/>
    </source>
</evidence>
<dbReference type="Gene3D" id="3.30.40.10">
    <property type="entry name" value="Zinc/RING finger domain, C3HC4 (zinc finger)"/>
    <property type="match status" value="2"/>
</dbReference>
<dbReference type="AlphaFoldDB" id="A0A815PUJ1"/>
<proteinExistence type="predicted"/>
<dbReference type="InterPro" id="IPR013083">
    <property type="entry name" value="Znf_RING/FYVE/PHD"/>
</dbReference>
<dbReference type="SUPFAM" id="SSF49599">
    <property type="entry name" value="TRAF domain-like"/>
    <property type="match status" value="1"/>
</dbReference>
<accession>A0A815PUJ1</accession>
<dbReference type="PANTHER" id="PTHR10131:SF94">
    <property type="entry name" value="TNF RECEPTOR-ASSOCIATED FACTOR 4"/>
    <property type="match status" value="1"/>
</dbReference>
<dbReference type="InterPro" id="IPR017907">
    <property type="entry name" value="Znf_RING_CS"/>
</dbReference>
<protein>
    <recommendedName>
        <fullName evidence="6">RING-type domain-containing protein</fullName>
    </recommendedName>
</protein>
<dbReference type="EMBL" id="CAJNOG010001551">
    <property type="protein sequence ID" value="CAF1453275.1"/>
    <property type="molecule type" value="Genomic_DNA"/>
</dbReference>
<keyword evidence="3" id="KW-0862">Zinc</keyword>
<keyword evidence="2 4" id="KW-0863">Zinc-finger</keyword>
<dbReference type="PROSITE" id="PS50089">
    <property type="entry name" value="ZF_RING_2"/>
    <property type="match status" value="1"/>
</dbReference>
<evidence type="ECO:0000313" key="9">
    <source>
        <dbReference type="Proteomes" id="UP000663845"/>
    </source>
</evidence>
<dbReference type="SUPFAM" id="SSF57850">
    <property type="entry name" value="RING/U-box"/>
    <property type="match status" value="1"/>
</dbReference>
<gene>
    <name evidence="7" type="ORF">JYZ213_LOCUS40814</name>
    <name evidence="8" type="ORF">OXD698_LOCUS6339</name>
</gene>
<evidence type="ECO:0000313" key="8">
    <source>
        <dbReference type="EMBL" id="CAF3599536.1"/>
    </source>
</evidence>
<dbReference type="Proteomes" id="UP000663845">
    <property type="component" value="Unassembled WGS sequence"/>
</dbReference>
<evidence type="ECO:0000256" key="1">
    <source>
        <dbReference type="ARBA" id="ARBA00022723"/>
    </source>
</evidence>
<evidence type="ECO:0000256" key="2">
    <source>
        <dbReference type="ARBA" id="ARBA00022771"/>
    </source>
</evidence>
<sequence length="215" mass="25270">MGLSTERIVNNQASTLEHLFCSICHEILWHPVTCGTCEHSFCETCLNEWFQHQQRCPNTCEYQQRARVPHLLTQLLSQLKVTCKNTTNGCIEIIPYEALEKHEQTCPYEMKKCQGCLKSILKQNVDQHELQCEYVEILCINCQATYRRRDTHNAIECLRNQMKNQNNLFELKITSLENDLKRQTELLNNIDQQQKTLIGQLDKQSREAEGKQWIR</sequence>
<evidence type="ECO:0000256" key="5">
    <source>
        <dbReference type="SAM" id="Coils"/>
    </source>
</evidence>
<dbReference type="InterPro" id="IPR001841">
    <property type="entry name" value="Znf_RING"/>
</dbReference>
<organism evidence="7 9">
    <name type="scientific">Adineta steineri</name>
    <dbReference type="NCBI Taxonomy" id="433720"/>
    <lineage>
        <taxon>Eukaryota</taxon>
        <taxon>Metazoa</taxon>
        <taxon>Spiralia</taxon>
        <taxon>Gnathifera</taxon>
        <taxon>Rotifera</taxon>
        <taxon>Eurotatoria</taxon>
        <taxon>Bdelloidea</taxon>
        <taxon>Adinetida</taxon>
        <taxon>Adinetidae</taxon>
        <taxon>Adineta</taxon>
    </lineage>
</organism>
<dbReference type="Proteomes" id="UP000663844">
    <property type="component" value="Unassembled WGS sequence"/>
</dbReference>
<feature type="coiled-coil region" evidence="5">
    <location>
        <begin position="159"/>
        <end position="193"/>
    </location>
</feature>
<reference evidence="7" key="1">
    <citation type="submission" date="2021-02" db="EMBL/GenBank/DDBJ databases">
        <authorList>
            <person name="Nowell W R."/>
        </authorList>
    </citation>
    <scope>NUCLEOTIDE SEQUENCE</scope>
</reference>
<dbReference type="Pfam" id="PF13923">
    <property type="entry name" value="zf-C3HC4_2"/>
    <property type="match status" value="1"/>
</dbReference>
<dbReference type="GO" id="GO:0008270">
    <property type="term" value="F:zinc ion binding"/>
    <property type="evidence" value="ECO:0007669"/>
    <property type="project" value="UniProtKB-KW"/>
</dbReference>
<keyword evidence="1" id="KW-0479">Metal-binding</keyword>
<feature type="domain" description="RING-type" evidence="6">
    <location>
        <begin position="21"/>
        <end position="57"/>
    </location>
</feature>
<dbReference type="PANTHER" id="PTHR10131">
    <property type="entry name" value="TNF RECEPTOR ASSOCIATED FACTOR"/>
    <property type="match status" value="1"/>
</dbReference>
<evidence type="ECO:0000256" key="4">
    <source>
        <dbReference type="PROSITE-ProRule" id="PRU00175"/>
    </source>
</evidence>
<comment type="caution">
    <text evidence="7">The sequence shown here is derived from an EMBL/GenBank/DDBJ whole genome shotgun (WGS) entry which is preliminary data.</text>
</comment>
<evidence type="ECO:0000259" key="6">
    <source>
        <dbReference type="PROSITE" id="PS50089"/>
    </source>
</evidence>
<dbReference type="PROSITE" id="PS00518">
    <property type="entry name" value="ZF_RING_1"/>
    <property type="match status" value="1"/>
</dbReference>